<feature type="compositionally biased region" description="Basic residues" evidence="1">
    <location>
        <begin position="12"/>
        <end position="26"/>
    </location>
</feature>
<reference evidence="2 3" key="1">
    <citation type="submission" date="2022-01" db="EMBL/GenBank/DDBJ databases">
        <title>Flavihumibacter sp. nov., isolated from sediment of a river.</title>
        <authorList>
            <person name="Liu H."/>
        </authorList>
    </citation>
    <scope>NUCLEOTIDE SEQUENCE [LARGE SCALE GENOMIC DNA]</scope>
    <source>
        <strain evidence="2 3">RY-1</strain>
    </source>
</reference>
<gene>
    <name evidence="2" type="ORF">L0U88_05925</name>
</gene>
<comment type="caution">
    <text evidence="2">The sequence shown here is derived from an EMBL/GenBank/DDBJ whole genome shotgun (WGS) entry which is preliminary data.</text>
</comment>
<feature type="compositionally biased region" description="Polar residues" evidence="1">
    <location>
        <begin position="53"/>
        <end position="63"/>
    </location>
</feature>
<dbReference type="EMBL" id="JAKEVY010000001">
    <property type="protein sequence ID" value="MCF1714159.1"/>
    <property type="molecule type" value="Genomic_DNA"/>
</dbReference>
<name>A0ABS9BH36_9BACT</name>
<accession>A0ABS9BH36</accession>
<dbReference type="Proteomes" id="UP001200145">
    <property type="component" value="Unassembled WGS sequence"/>
</dbReference>
<sequence>MEKSTNSSTLDKKKKVARATKPRSTSKKPPYKESQNEEKGTYEKSKDGYPEKNPSSATKKSGQ</sequence>
<feature type="region of interest" description="Disordered" evidence="1">
    <location>
        <begin position="1"/>
        <end position="63"/>
    </location>
</feature>
<feature type="compositionally biased region" description="Basic and acidic residues" evidence="1">
    <location>
        <begin position="30"/>
        <end position="50"/>
    </location>
</feature>
<dbReference type="RefSeq" id="WP_234864686.1">
    <property type="nucleotide sequence ID" value="NZ_JAKEVY010000001.1"/>
</dbReference>
<proteinExistence type="predicted"/>
<protein>
    <submittedName>
        <fullName evidence="2">Uncharacterized protein</fullName>
    </submittedName>
</protein>
<keyword evidence="3" id="KW-1185">Reference proteome</keyword>
<organism evidence="2 3">
    <name type="scientific">Flavihumibacter fluminis</name>
    <dbReference type="NCBI Taxonomy" id="2909236"/>
    <lineage>
        <taxon>Bacteria</taxon>
        <taxon>Pseudomonadati</taxon>
        <taxon>Bacteroidota</taxon>
        <taxon>Chitinophagia</taxon>
        <taxon>Chitinophagales</taxon>
        <taxon>Chitinophagaceae</taxon>
        <taxon>Flavihumibacter</taxon>
    </lineage>
</organism>
<evidence type="ECO:0000313" key="2">
    <source>
        <dbReference type="EMBL" id="MCF1714159.1"/>
    </source>
</evidence>
<evidence type="ECO:0000256" key="1">
    <source>
        <dbReference type="SAM" id="MobiDB-lite"/>
    </source>
</evidence>
<evidence type="ECO:0000313" key="3">
    <source>
        <dbReference type="Proteomes" id="UP001200145"/>
    </source>
</evidence>